<sequence>MDLLGRAHALAILYYVTRREQRPWRFNELEAELDISPNTLSKRLEELTDAGLLTRRSYDEIPPRVEYEATTKAQELNPIFKDLHVWAERHWPEVNEAFENEEN</sequence>
<dbReference type="Proteomes" id="UP000011555">
    <property type="component" value="Unassembled WGS sequence"/>
</dbReference>
<dbReference type="PATRIC" id="fig|358396.7.peg.2938"/>
<keyword evidence="2" id="KW-0238">DNA-binding</keyword>
<gene>
    <name evidence="6" type="ORF">C445_14462</name>
    <name evidence="5" type="ORF">CHINAEXTREME_18105</name>
</gene>
<dbReference type="Proteomes" id="UP000186547">
    <property type="component" value="Chromosome"/>
</dbReference>
<dbReference type="PROSITE" id="PS51118">
    <property type="entry name" value="HTH_HXLR"/>
    <property type="match status" value="1"/>
</dbReference>
<evidence type="ECO:0000256" key="3">
    <source>
        <dbReference type="ARBA" id="ARBA00023163"/>
    </source>
</evidence>
<dbReference type="Gene3D" id="1.10.10.10">
    <property type="entry name" value="Winged helix-like DNA-binding domain superfamily/Winged helix DNA-binding domain"/>
    <property type="match status" value="1"/>
</dbReference>
<reference evidence="5" key="3">
    <citation type="submission" date="2017-01" db="EMBL/GenBank/DDBJ databases">
        <authorList>
            <person name="Mah S.A."/>
            <person name="Swanson W.J."/>
            <person name="Moy G.W."/>
            <person name="Vacquier V.D."/>
        </authorList>
    </citation>
    <scope>NUCLEOTIDE SEQUENCE</scope>
    <source>
        <strain evidence="5">AJ5</strain>
    </source>
</reference>
<dbReference type="InterPro" id="IPR011991">
    <property type="entry name" value="ArsR-like_HTH"/>
</dbReference>
<dbReference type="InterPro" id="IPR036390">
    <property type="entry name" value="WH_DNA-bd_sf"/>
</dbReference>
<evidence type="ECO:0000256" key="1">
    <source>
        <dbReference type="ARBA" id="ARBA00023015"/>
    </source>
</evidence>
<dbReference type="CDD" id="cd00090">
    <property type="entry name" value="HTH_ARSR"/>
    <property type="match status" value="1"/>
</dbReference>
<dbReference type="EMBL" id="CP019285">
    <property type="protein sequence ID" value="APX00141.1"/>
    <property type="molecule type" value="Genomic_DNA"/>
</dbReference>
<evidence type="ECO:0000256" key="2">
    <source>
        <dbReference type="ARBA" id="ARBA00023125"/>
    </source>
</evidence>
<keyword evidence="7" id="KW-1185">Reference proteome</keyword>
<evidence type="ECO:0000259" key="4">
    <source>
        <dbReference type="PROSITE" id="PS51118"/>
    </source>
</evidence>
<evidence type="ECO:0000313" key="5">
    <source>
        <dbReference type="EMBL" id="APX00141.1"/>
    </source>
</evidence>
<evidence type="ECO:0000313" key="8">
    <source>
        <dbReference type="Proteomes" id="UP000186547"/>
    </source>
</evidence>
<evidence type="ECO:0000313" key="7">
    <source>
        <dbReference type="Proteomes" id="UP000011555"/>
    </source>
</evidence>
<dbReference type="InterPro" id="IPR036388">
    <property type="entry name" value="WH-like_DNA-bd_sf"/>
</dbReference>
<dbReference type="EMBL" id="AOLZ01000044">
    <property type="protein sequence ID" value="EMA31693.1"/>
    <property type="molecule type" value="Genomic_DNA"/>
</dbReference>
<dbReference type="PANTHER" id="PTHR33204">
    <property type="entry name" value="TRANSCRIPTIONAL REGULATOR, MARR FAMILY"/>
    <property type="match status" value="1"/>
</dbReference>
<dbReference type="InterPro" id="IPR002577">
    <property type="entry name" value="HTH_HxlR"/>
</dbReference>
<reference evidence="6 7" key="2">
    <citation type="journal article" date="2014" name="PLoS Genet.">
        <title>Phylogenetically driven sequencing of extremely halophilic archaea reveals strategies for static and dynamic osmo-response.</title>
        <authorList>
            <person name="Becker E.A."/>
            <person name="Seitzer P.M."/>
            <person name="Tritt A."/>
            <person name="Larsen D."/>
            <person name="Krusor M."/>
            <person name="Yao A.I."/>
            <person name="Wu D."/>
            <person name="Madern D."/>
            <person name="Eisen J.A."/>
            <person name="Darling A.E."/>
            <person name="Facciotti M.T."/>
        </authorList>
    </citation>
    <scope>NUCLEOTIDE SEQUENCE [LARGE SCALE GENOMIC DNA]</scope>
    <source>
        <strain evidence="6 7">AJ5</strain>
    </source>
</reference>
<reference evidence="5 8" key="1">
    <citation type="journal article" date="2011" name="J. Bacteriol.">
        <title>Genome sequence of Halobiforma lacisalsi AJ5, an extremely halophilic archaeon which harbors a bop gene.</title>
        <authorList>
            <person name="Jiang X."/>
            <person name="Wang S."/>
            <person name="Cheng H."/>
            <person name="Huo Y."/>
            <person name="Zhang X."/>
            <person name="Zhu X."/>
            <person name="Han X."/>
            <person name="Ni P."/>
            <person name="Wu M."/>
        </authorList>
    </citation>
    <scope>NUCLEOTIDE SEQUENCE [LARGE SCALE GENOMIC DNA]</scope>
    <source>
        <strain evidence="5 8">AJ5</strain>
    </source>
</reference>
<dbReference type="KEGG" id="hlc:CHINAEXTREME18105"/>
<proteinExistence type="predicted"/>
<dbReference type="eggNOG" id="arCOG01057">
    <property type="taxonomic scope" value="Archaea"/>
</dbReference>
<keyword evidence="1" id="KW-0805">Transcription regulation</keyword>
<dbReference type="AlphaFoldDB" id="M0LF08"/>
<dbReference type="Pfam" id="PF01638">
    <property type="entry name" value="HxlR"/>
    <property type="match status" value="1"/>
</dbReference>
<dbReference type="PANTHER" id="PTHR33204:SF18">
    <property type="entry name" value="TRANSCRIPTIONAL REGULATORY PROTEIN"/>
    <property type="match status" value="1"/>
</dbReference>
<accession>M0LF08</accession>
<dbReference type="STRING" id="358396.CHINAEXTREME_18105"/>
<evidence type="ECO:0000313" key="6">
    <source>
        <dbReference type="EMBL" id="EMA31693.1"/>
    </source>
</evidence>
<protein>
    <submittedName>
        <fullName evidence="5 6">Transcriptional regulator</fullName>
    </submittedName>
</protein>
<dbReference type="GO" id="GO:0003677">
    <property type="term" value="F:DNA binding"/>
    <property type="evidence" value="ECO:0007669"/>
    <property type="project" value="UniProtKB-KW"/>
</dbReference>
<name>M0LF08_NATLA</name>
<organism evidence="6 7">
    <name type="scientific">Natronobacterium lacisalsi AJ5</name>
    <dbReference type="NCBI Taxonomy" id="358396"/>
    <lineage>
        <taxon>Archaea</taxon>
        <taxon>Methanobacteriati</taxon>
        <taxon>Methanobacteriota</taxon>
        <taxon>Stenosarchaea group</taxon>
        <taxon>Halobacteria</taxon>
        <taxon>Halobacteriales</taxon>
        <taxon>Natrialbaceae</taxon>
        <taxon>Natronobacterium</taxon>
    </lineage>
</organism>
<keyword evidence="3" id="KW-0804">Transcription</keyword>
<feature type="domain" description="HTH hxlR-type" evidence="4">
    <location>
        <begin position="1"/>
        <end position="95"/>
    </location>
</feature>
<dbReference type="SUPFAM" id="SSF46785">
    <property type="entry name" value="Winged helix' DNA-binding domain"/>
    <property type="match status" value="1"/>
</dbReference>